<proteinExistence type="predicted"/>
<comment type="caution">
    <text evidence="2">The sequence shown here is derived from an EMBL/GenBank/DDBJ whole genome shotgun (WGS) entry which is preliminary data.</text>
</comment>
<evidence type="ECO:0000259" key="1">
    <source>
        <dbReference type="Pfam" id="PF21847"/>
    </source>
</evidence>
<evidence type="ECO:0000313" key="3">
    <source>
        <dbReference type="Proteomes" id="UP001156102"/>
    </source>
</evidence>
<keyword evidence="3" id="KW-1185">Reference proteome</keyword>
<name>A0AA41X679_9BACI</name>
<dbReference type="EMBL" id="JANCLT010000007">
    <property type="protein sequence ID" value="MCP8969696.1"/>
    <property type="molecule type" value="Genomic_DNA"/>
</dbReference>
<dbReference type="RefSeq" id="WP_254759617.1">
    <property type="nucleotide sequence ID" value="NZ_JANCLT010000007.1"/>
</dbReference>
<sequence length="51" mass="5890">MKNGKKPTRRQSGHIQSYGLSPENWLIFKIVDGDMHLVHRFTGQTRVIPTL</sequence>
<dbReference type="Pfam" id="PF21847">
    <property type="entry name" value="DUF6906"/>
    <property type="match status" value="1"/>
</dbReference>
<reference evidence="2" key="1">
    <citation type="submission" date="2022-07" db="EMBL/GenBank/DDBJ databases">
        <authorList>
            <person name="Li W.-J."/>
            <person name="Deng Q.-Q."/>
        </authorList>
    </citation>
    <scope>NUCLEOTIDE SEQUENCE</scope>
    <source>
        <strain evidence="2">SYSU M60031</strain>
    </source>
</reference>
<feature type="domain" description="DUF6906" evidence="1">
    <location>
        <begin position="1"/>
        <end position="49"/>
    </location>
</feature>
<dbReference type="Proteomes" id="UP001156102">
    <property type="component" value="Unassembled WGS sequence"/>
</dbReference>
<dbReference type="InterPro" id="IPR054201">
    <property type="entry name" value="DUF6906"/>
</dbReference>
<accession>A0AA41X679</accession>
<protein>
    <recommendedName>
        <fullName evidence="1">DUF6906 domain-containing protein</fullName>
    </recommendedName>
</protein>
<organism evidence="2 3">
    <name type="scientific">Ectobacillus ponti</name>
    <dbReference type="NCBI Taxonomy" id="2961894"/>
    <lineage>
        <taxon>Bacteria</taxon>
        <taxon>Bacillati</taxon>
        <taxon>Bacillota</taxon>
        <taxon>Bacilli</taxon>
        <taxon>Bacillales</taxon>
        <taxon>Bacillaceae</taxon>
        <taxon>Ectobacillus</taxon>
    </lineage>
</organism>
<dbReference type="AlphaFoldDB" id="A0AA41X679"/>
<evidence type="ECO:0000313" key="2">
    <source>
        <dbReference type="EMBL" id="MCP8969696.1"/>
    </source>
</evidence>
<gene>
    <name evidence="2" type="ORF">NK662_14285</name>
</gene>